<keyword evidence="9" id="KW-1185">Reference proteome</keyword>
<name>A0A0A1T0J7_9HYPO</name>
<dbReference type="CDD" id="cd00067">
    <property type="entry name" value="GAL4"/>
    <property type="match status" value="1"/>
</dbReference>
<dbReference type="PANTHER" id="PTHR47660:SF3">
    <property type="entry name" value="FINGER DOMAIN PROTEIN, PUTATIVE (AFU_ORTHOLOGUE AFUA_4G03310)-RELATED"/>
    <property type="match status" value="1"/>
</dbReference>
<keyword evidence="2" id="KW-0862">Zinc</keyword>
<dbReference type="PANTHER" id="PTHR47660">
    <property type="entry name" value="TRANSCRIPTION FACTOR WITH C2H2 AND ZN(2)-CYS(6) DNA BINDING DOMAIN (EUROFUNG)-RELATED-RELATED"/>
    <property type="match status" value="1"/>
</dbReference>
<feature type="domain" description="Zn(2)-C6 fungal-type" evidence="7">
    <location>
        <begin position="31"/>
        <end position="61"/>
    </location>
</feature>
<dbReference type="GO" id="GO:0000981">
    <property type="term" value="F:DNA-binding transcription factor activity, RNA polymerase II-specific"/>
    <property type="evidence" value="ECO:0007669"/>
    <property type="project" value="InterPro"/>
</dbReference>
<evidence type="ECO:0000256" key="1">
    <source>
        <dbReference type="ARBA" id="ARBA00022723"/>
    </source>
</evidence>
<feature type="region of interest" description="Disordered" evidence="6">
    <location>
        <begin position="68"/>
        <end position="95"/>
    </location>
</feature>
<keyword evidence="4" id="KW-0804">Transcription</keyword>
<dbReference type="Gene3D" id="4.10.240.10">
    <property type="entry name" value="Zn(2)-C6 fungal-type DNA-binding domain"/>
    <property type="match status" value="1"/>
</dbReference>
<feature type="region of interest" description="Disordered" evidence="6">
    <location>
        <begin position="112"/>
        <end position="131"/>
    </location>
</feature>
<dbReference type="Proteomes" id="UP000039046">
    <property type="component" value="Unassembled WGS sequence"/>
</dbReference>
<evidence type="ECO:0000256" key="5">
    <source>
        <dbReference type="ARBA" id="ARBA00023242"/>
    </source>
</evidence>
<protein>
    <submittedName>
        <fullName evidence="8">Putative Zn(2)-C6 fungal-type DNA-binding domain protein</fullName>
    </submittedName>
</protein>
<dbReference type="PROSITE" id="PS50048">
    <property type="entry name" value="ZN2_CY6_FUNGAL_2"/>
    <property type="match status" value="1"/>
</dbReference>
<keyword evidence="5" id="KW-0539">Nucleus</keyword>
<feature type="compositionally biased region" description="Low complexity" evidence="6">
    <location>
        <begin position="68"/>
        <end position="93"/>
    </location>
</feature>
<dbReference type="GO" id="GO:0003677">
    <property type="term" value="F:DNA binding"/>
    <property type="evidence" value="ECO:0007669"/>
    <property type="project" value="UniProtKB-KW"/>
</dbReference>
<dbReference type="AlphaFoldDB" id="A0A0A1T0J7"/>
<dbReference type="InterPro" id="IPR001138">
    <property type="entry name" value="Zn2Cys6_DnaBD"/>
</dbReference>
<dbReference type="EMBL" id="CDHN01000003">
    <property type="protein sequence ID" value="CEJ90651.1"/>
    <property type="molecule type" value="Genomic_DNA"/>
</dbReference>
<sequence>MDAFANTSITADAYAMPKIDASASAASRQKSCNACVRGKRRCDKRSPRCTRCAAKGLDCVYQKLPPSAMTSATDSTTTTISGAASTAESSGTSPEMADMPDFDMGFDMESLGTETSPESQHHHHIPHHHMPSAQTVNMPLGPELDFDIVDFMNAGSNANNTSLFNFNSAFTETSNKMQLNPLPTAPTVEIEPSPIRDLSLLKPDDACIGVDPSEAHDPRTCAGFMVKEISSLHEVFAKTRATPFMHPQLWAGKLPKTMLSAFSAASAYATSTPENKSWIMKLVANSAVLIHREGENANTNAEKLARVQALVVLDVIRVFDGDLSLRASADRERSVLLSWMKELRPIAVELEAEAELLGGGSCTSRDRPPKSWESWVFLESVRRTQLVCTAFLCLQVLLRQDDAPEEMWAPTSFTASKSLWEATSSVEFYKAWREKPQYFIRNFDFKEFWQYGRLDDMDEFTRLMLTPQVGVDAMEHFLAGDVSIPI</sequence>
<evidence type="ECO:0000313" key="9">
    <source>
        <dbReference type="Proteomes" id="UP000039046"/>
    </source>
</evidence>
<evidence type="ECO:0000256" key="2">
    <source>
        <dbReference type="ARBA" id="ARBA00022833"/>
    </source>
</evidence>
<organism evidence="8 9">
    <name type="scientific">[Torrubiella] hemipterigena</name>
    <dbReference type="NCBI Taxonomy" id="1531966"/>
    <lineage>
        <taxon>Eukaryota</taxon>
        <taxon>Fungi</taxon>
        <taxon>Dikarya</taxon>
        <taxon>Ascomycota</taxon>
        <taxon>Pezizomycotina</taxon>
        <taxon>Sordariomycetes</taxon>
        <taxon>Hypocreomycetidae</taxon>
        <taxon>Hypocreales</taxon>
        <taxon>Clavicipitaceae</taxon>
        <taxon>Clavicipitaceae incertae sedis</taxon>
        <taxon>'Torrubiella' clade</taxon>
    </lineage>
</organism>
<evidence type="ECO:0000256" key="4">
    <source>
        <dbReference type="ARBA" id="ARBA00023163"/>
    </source>
</evidence>
<dbReference type="SMART" id="SM00066">
    <property type="entry name" value="GAL4"/>
    <property type="match status" value="1"/>
</dbReference>
<dbReference type="InterPro" id="IPR036864">
    <property type="entry name" value="Zn2-C6_fun-type_DNA-bd_sf"/>
</dbReference>
<feature type="compositionally biased region" description="Basic residues" evidence="6">
    <location>
        <begin position="121"/>
        <end position="130"/>
    </location>
</feature>
<accession>A0A0A1T0J7</accession>
<evidence type="ECO:0000256" key="6">
    <source>
        <dbReference type="SAM" id="MobiDB-lite"/>
    </source>
</evidence>
<evidence type="ECO:0000259" key="7">
    <source>
        <dbReference type="PROSITE" id="PS50048"/>
    </source>
</evidence>
<dbReference type="SUPFAM" id="SSF57701">
    <property type="entry name" value="Zn2/Cys6 DNA-binding domain"/>
    <property type="match status" value="1"/>
</dbReference>
<dbReference type="STRING" id="1531966.A0A0A1T0J7"/>
<dbReference type="OrthoDB" id="9930022at2759"/>
<dbReference type="GO" id="GO:0008270">
    <property type="term" value="F:zinc ion binding"/>
    <property type="evidence" value="ECO:0007669"/>
    <property type="project" value="InterPro"/>
</dbReference>
<gene>
    <name evidence="8" type="ORF">VHEMI06418</name>
</gene>
<dbReference type="HOGENOM" id="CLU_024655_5_1_1"/>
<keyword evidence="8" id="KW-0238">DNA-binding</keyword>
<dbReference type="Pfam" id="PF00172">
    <property type="entry name" value="Zn_clus"/>
    <property type="match status" value="1"/>
</dbReference>
<keyword evidence="3" id="KW-0805">Transcription regulation</keyword>
<evidence type="ECO:0000256" key="3">
    <source>
        <dbReference type="ARBA" id="ARBA00023015"/>
    </source>
</evidence>
<evidence type="ECO:0000313" key="8">
    <source>
        <dbReference type="EMBL" id="CEJ90651.1"/>
    </source>
</evidence>
<proteinExistence type="predicted"/>
<keyword evidence="1" id="KW-0479">Metal-binding</keyword>
<reference evidence="8 9" key="1">
    <citation type="journal article" date="2015" name="Genome Announc.">
        <title>Draft Genome Sequence and Gene Annotation of the Entomopathogenic Fungus Verticillium hemipterigenum.</title>
        <authorList>
            <person name="Horn F."/>
            <person name="Habel A."/>
            <person name="Scharf D.H."/>
            <person name="Dworschak J."/>
            <person name="Brakhage A.A."/>
            <person name="Guthke R."/>
            <person name="Hertweck C."/>
            <person name="Linde J."/>
        </authorList>
    </citation>
    <scope>NUCLEOTIDE SEQUENCE [LARGE SCALE GENOMIC DNA]</scope>
</reference>